<comment type="caution">
    <text evidence="2">The sequence shown here is derived from an EMBL/GenBank/DDBJ whole genome shotgun (WGS) entry which is preliminary data.</text>
</comment>
<name>A0A2R6NHL3_9APHY</name>
<feature type="compositionally biased region" description="Low complexity" evidence="1">
    <location>
        <begin position="82"/>
        <end position="107"/>
    </location>
</feature>
<gene>
    <name evidence="2" type="ORF">PHLCEN_2v12386</name>
</gene>
<feature type="compositionally biased region" description="Polar residues" evidence="1">
    <location>
        <begin position="323"/>
        <end position="333"/>
    </location>
</feature>
<reference evidence="2 3" key="1">
    <citation type="submission" date="2018-02" db="EMBL/GenBank/DDBJ databases">
        <title>Genome sequence of the basidiomycete white-rot fungus Phlebia centrifuga.</title>
        <authorList>
            <person name="Granchi Z."/>
            <person name="Peng M."/>
            <person name="de Vries R.P."/>
            <person name="Hilden K."/>
            <person name="Makela M.R."/>
            <person name="Grigoriev I."/>
            <person name="Riley R."/>
        </authorList>
    </citation>
    <scope>NUCLEOTIDE SEQUENCE [LARGE SCALE GENOMIC DNA]</scope>
    <source>
        <strain evidence="2 3">FBCC195</strain>
    </source>
</reference>
<feature type="region of interest" description="Disordered" evidence="1">
    <location>
        <begin position="17"/>
        <end position="107"/>
    </location>
</feature>
<sequence length="528" mass="57550">MSAAQVITVPSSFKAAPIYPFLSQPPPQKRRPTQPLPPPPPPPSQAPCSPRPPVWGRRRSATTSSISAWVANVHPGSPAPYSPRRSPSAFSITVTRRSSGSSGRIHSSSFLSFDTPTTASRITPSIEGFKPDLTAMGYTSVFVHYPKTPFTPDMNKHISSPILPQSAAPPSPSKASSRGLKHFRSLTSLKPSRRARSRAPPSPPLSAKKMSVEARRARTQSIANSKKLKYSKALPAPLGNELALAQLMDGGKLDAHVKCFAENQAKAAGAVKVNGQLVGVGDVWRDEQGGIWMDQDEEWEFTHLLGEDDFSMHSGDWIRFDSPSAQENKTRSVTAGDEHRRSLSTQDSDLSPRYAMNAESESQDDLAVFGSILAPTVLRKPGMSVLSIPARSRRSAKHLRKPEFLLNVFPIPLSPQANDSSTSPRIAAFHVGKVRPQGQKSRRRPAPLTLVPLTPGLKRPTNPADPDQIRQDFLLDSFAPRPRTSSVQPLTPLNRDTSGYHPRTTSRPSLMSMKSFFKARSAKKVTAA</sequence>
<evidence type="ECO:0000256" key="1">
    <source>
        <dbReference type="SAM" id="MobiDB-lite"/>
    </source>
</evidence>
<feature type="compositionally biased region" description="Pro residues" evidence="1">
    <location>
        <begin position="34"/>
        <end position="53"/>
    </location>
</feature>
<dbReference type="Proteomes" id="UP000186601">
    <property type="component" value="Unassembled WGS sequence"/>
</dbReference>
<proteinExistence type="predicted"/>
<feature type="compositionally biased region" description="Polar residues" evidence="1">
    <location>
        <begin position="483"/>
        <end position="509"/>
    </location>
</feature>
<accession>A0A2R6NHL3</accession>
<protein>
    <submittedName>
        <fullName evidence="2">Uncharacterized protein</fullName>
    </submittedName>
</protein>
<dbReference type="OrthoDB" id="3233731at2759"/>
<feature type="region of interest" description="Disordered" evidence="1">
    <location>
        <begin position="156"/>
        <end position="213"/>
    </location>
</feature>
<evidence type="ECO:0000313" key="2">
    <source>
        <dbReference type="EMBL" id="PSR71738.1"/>
    </source>
</evidence>
<dbReference type="PANTHER" id="PTHR48125:SF12">
    <property type="entry name" value="AT HOOK TRANSCRIPTION FACTOR FAMILY-RELATED"/>
    <property type="match status" value="1"/>
</dbReference>
<dbReference type="PANTHER" id="PTHR48125">
    <property type="entry name" value="LP07818P1"/>
    <property type="match status" value="1"/>
</dbReference>
<dbReference type="EMBL" id="MLYV02001245">
    <property type="protein sequence ID" value="PSR71738.1"/>
    <property type="molecule type" value="Genomic_DNA"/>
</dbReference>
<organism evidence="2 3">
    <name type="scientific">Hermanssonia centrifuga</name>
    <dbReference type="NCBI Taxonomy" id="98765"/>
    <lineage>
        <taxon>Eukaryota</taxon>
        <taxon>Fungi</taxon>
        <taxon>Dikarya</taxon>
        <taxon>Basidiomycota</taxon>
        <taxon>Agaricomycotina</taxon>
        <taxon>Agaricomycetes</taxon>
        <taxon>Polyporales</taxon>
        <taxon>Meruliaceae</taxon>
        <taxon>Hermanssonia</taxon>
    </lineage>
</organism>
<dbReference type="AlphaFoldDB" id="A0A2R6NHL3"/>
<evidence type="ECO:0000313" key="3">
    <source>
        <dbReference type="Proteomes" id="UP000186601"/>
    </source>
</evidence>
<feature type="region of interest" description="Disordered" evidence="1">
    <location>
        <begin position="321"/>
        <end position="352"/>
    </location>
</feature>
<keyword evidence="3" id="KW-1185">Reference proteome</keyword>
<feature type="region of interest" description="Disordered" evidence="1">
    <location>
        <begin position="433"/>
        <end position="528"/>
    </location>
</feature>